<dbReference type="EMBL" id="CP049863">
    <property type="protein sequence ID" value="QIK63303.1"/>
    <property type="molecule type" value="Genomic_DNA"/>
</dbReference>
<dbReference type="GO" id="GO:0031460">
    <property type="term" value="P:glycine betaine transport"/>
    <property type="evidence" value="ECO:0007669"/>
    <property type="project" value="TreeGrafter"/>
</dbReference>
<evidence type="ECO:0000259" key="7">
    <source>
        <dbReference type="PROSITE" id="PS50928"/>
    </source>
</evidence>
<evidence type="ECO:0000256" key="6">
    <source>
        <dbReference type="RuleBase" id="RU363032"/>
    </source>
</evidence>
<dbReference type="SUPFAM" id="SSF161098">
    <property type="entry name" value="MetI-like"/>
    <property type="match status" value="1"/>
</dbReference>
<reference evidence="8 9" key="1">
    <citation type="submission" date="2020-03" db="EMBL/GenBank/DDBJ databases">
        <title>Leucobacter sp. nov., isolated from beetles.</title>
        <authorList>
            <person name="Hyun D.-W."/>
            <person name="Bae J.-W."/>
        </authorList>
    </citation>
    <scope>NUCLEOTIDE SEQUENCE [LARGE SCALE GENOMIC DNA]</scope>
    <source>
        <strain evidence="8 9">HDW9C</strain>
    </source>
</reference>
<dbReference type="RefSeq" id="WP_166291256.1">
    <property type="nucleotide sequence ID" value="NZ_CP049863.1"/>
</dbReference>
<protein>
    <submittedName>
        <fullName evidence="8">ABC transporter permease</fullName>
    </submittedName>
</protein>
<evidence type="ECO:0000256" key="3">
    <source>
        <dbReference type="ARBA" id="ARBA00022692"/>
    </source>
</evidence>
<dbReference type="PROSITE" id="PS50928">
    <property type="entry name" value="ABC_TM1"/>
    <property type="match status" value="1"/>
</dbReference>
<dbReference type="InterPro" id="IPR051204">
    <property type="entry name" value="ABC_transp_perm/SBD"/>
</dbReference>
<dbReference type="CDD" id="cd06261">
    <property type="entry name" value="TM_PBP2"/>
    <property type="match status" value="1"/>
</dbReference>
<feature type="transmembrane region" description="Helical" evidence="6">
    <location>
        <begin position="20"/>
        <end position="40"/>
    </location>
</feature>
<proteinExistence type="inferred from homology"/>
<name>A0A6G7XFH6_9MICO</name>
<dbReference type="PANTHER" id="PTHR30177">
    <property type="entry name" value="GLYCINE BETAINE/L-PROLINE TRANSPORT SYSTEM PERMEASE PROTEIN PROW"/>
    <property type="match status" value="1"/>
</dbReference>
<keyword evidence="4 6" id="KW-1133">Transmembrane helix</keyword>
<dbReference type="InterPro" id="IPR000515">
    <property type="entry name" value="MetI-like"/>
</dbReference>
<keyword evidence="9" id="KW-1185">Reference proteome</keyword>
<dbReference type="Pfam" id="PF00528">
    <property type="entry name" value="BPD_transp_1"/>
    <property type="match status" value="1"/>
</dbReference>
<evidence type="ECO:0000256" key="1">
    <source>
        <dbReference type="ARBA" id="ARBA00004141"/>
    </source>
</evidence>
<comment type="subcellular location">
    <subcellularLocation>
        <location evidence="6">Cell membrane</location>
        <topology evidence="6">Multi-pass membrane protein</topology>
    </subcellularLocation>
    <subcellularLocation>
        <location evidence="1">Membrane</location>
        <topology evidence="1">Multi-pass membrane protein</topology>
    </subcellularLocation>
</comment>
<dbReference type="InterPro" id="IPR035906">
    <property type="entry name" value="MetI-like_sf"/>
</dbReference>
<dbReference type="GO" id="GO:0055085">
    <property type="term" value="P:transmembrane transport"/>
    <property type="evidence" value="ECO:0007669"/>
    <property type="project" value="InterPro"/>
</dbReference>
<dbReference type="PANTHER" id="PTHR30177:SF4">
    <property type="entry name" value="OSMOPROTECTANT IMPORT PERMEASE PROTEIN OSMW"/>
    <property type="match status" value="1"/>
</dbReference>
<feature type="domain" description="ABC transmembrane type-1" evidence="7">
    <location>
        <begin position="18"/>
        <end position="201"/>
    </location>
</feature>
<dbReference type="AlphaFoldDB" id="A0A6G7XFH6"/>
<evidence type="ECO:0000256" key="4">
    <source>
        <dbReference type="ARBA" id="ARBA00022989"/>
    </source>
</evidence>
<dbReference type="Gene3D" id="1.10.3720.10">
    <property type="entry name" value="MetI-like"/>
    <property type="match status" value="1"/>
</dbReference>
<dbReference type="GO" id="GO:0005886">
    <property type="term" value="C:plasma membrane"/>
    <property type="evidence" value="ECO:0007669"/>
    <property type="project" value="UniProtKB-SubCell"/>
</dbReference>
<feature type="transmembrane region" description="Helical" evidence="6">
    <location>
        <begin position="75"/>
        <end position="93"/>
    </location>
</feature>
<evidence type="ECO:0000256" key="5">
    <source>
        <dbReference type="ARBA" id="ARBA00023136"/>
    </source>
</evidence>
<evidence type="ECO:0000256" key="2">
    <source>
        <dbReference type="ARBA" id="ARBA00022448"/>
    </source>
</evidence>
<dbReference type="Proteomes" id="UP000502677">
    <property type="component" value="Chromosome"/>
</dbReference>
<accession>A0A6G7XFH6</accession>
<organism evidence="8 9">
    <name type="scientific">Leucobacter viscericola</name>
    <dbReference type="NCBI Taxonomy" id="2714935"/>
    <lineage>
        <taxon>Bacteria</taxon>
        <taxon>Bacillati</taxon>
        <taxon>Actinomycetota</taxon>
        <taxon>Actinomycetes</taxon>
        <taxon>Micrococcales</taxon>
        <taxon>Microbacteriaceae</taxon>
        <taxon>Leucobacter</taxon>
    </lineage>
</organism>
<keyword evidence="5 6" id="KW-0472">Membrane</keyword>
<evidence type="ECO:0000313" key="9">
    <source>
        <dbReference type="Proteomes" id="UP000502677"/>
    </source>
</evidence>
<feature type="transmembrane region" description="Helical" evidence="6">
    <location>
        <begin position="183"/>
        <end position="204"/>
    </location>
</feature>
<sequence>MSFIDYIATNWNRIAHLFMQHVEVVLIAVSIAAVLSLLLAVGTERFPALRRVVLSITSTLLTIPSFALFGLMIPLFGLGVAPTILALTIYAMYPILRNAVTGLEGVSPGLIDAAQGMGMGSVRRLARVKLPLAWPVILNGIRVATIMVVATAAIGAAVRGPGLGELIFTGLSRIGGANALNEALAGVVGIVLVAGVLDVLFILIGRITTSRGLNV</sequence>
<feature type="transmembrane region" description="Helical" evidence="6">
    <location>
        <begin position="132"/>
        <end position="158"/>
    </location>
</feature>
<keyword evidence="3 6" id="KW-0812">Transmembrane</keyword>
<gene>
    <name evidence="8" type="ORF">G7068_08905</name>
</gene>
<dbReference type="KEGG" id="lvi:G7068_08905"/>
<keyword evidence="2 6" id="KW-0813">Transport</keyword>
<comment type="similarity">
    <text evidence="6">Belongs to the binding-protein-dependent transport system permease family.</text>
</comment>
<evidence type="ECO:0000313" key="8">
    <source>
        <dbReference type="EMBL" id="QIK63303.1"/>
    </source>
</evidence>